<protein>
    <submittedName>
        <fullName evidence="1">Uncharacterized protein</fullName>
    </submittedName>
</protein>
<gene>
    <name evidence="1" type="ORF">A3D91_02695</name>
</gene>
<dbReference type="STRING" id="1802620.A3D91_02695"/>
<comment type="caution">
    <text evidence="1">The sequence shown here is derived from an EMBL/GenBank/DDBJ whole genome shotgun (WGS) entry which is preliminary data.</text>
</comment>
<reference evidence="1 2" key="1">
    <citation type="journal article" date="2016" name="Nat. Commun.">
        <title>Thousands of microbial genomes shed light on interconnected biogeochemical processes in an aquifer system.</title>
        <authorList>
            <person name="Anantharaman K."/>
            <person name="Brown C.T."/>
            <person name="Hug L.A."/>
            <person name="Sharon I."/>
            <person name="Castelle C.J."/>
            <person name="Probst A.J."/>
            <person name="Thomas B.C."/>
            <person name="Singh A."/>
            <person name="Wilkins M.J."/>
            <person name="Karaoz U."/>
            <person name="Brodie E.L."/>
            <person name="Williams K.H."/>
            <person name="Hubbard S.S."/>
            <person name="Banfield J.F."/>
        </authorList>
    </citation>
    <scope>NUCLEOTIDE SEQUENCE [LARGE SCALE GENOMIC DNA]</scope>
</reference>
<dbReference type="AlphaFoldDB" id="A0A1F4V828"/>
<evidence type="ECO:0000313" key="2">
    <source>
        <dbReference type="Proteomes" id="UP000178127"/>
    </source>
</evidence>
<dbReference type="EMBL" id="MEVD01000015">
    <property type="protein sequence ID" value="OGC53296.1"/>
    <property type="molecule type" value="Genomic_DNA"/>
</dbReference>
<proteinExistence type="predicted"/>
<name>A0A1F4V828_UNCKA</name>
<dbReference type="Proteomes" id="UP000178127">
    <property type="component" value="Unassembled WGS sequence"/>
</dbReference>
<sequence length="62" mass="7284">MTIKNLSKNSLANIFIDGIDKEQLLGFEDQVLIERGKLMQLAFINENDFMQKRVEIASRYRH</sequence>
<accession>A0A1F4V828</accession>
<evidence type="ECO:0000313" key="1">
    <source>
        <dbReference type="EMBL" id="OGC53296.1"/>
    </source>
</evidence>
<organism evidence="1 2">
    <name type="scientific">candidate division WWE3 bacterium RIFCSPHIGHO2_02_FULL_38_14</name>
    <dbReference type="NCBI Taxonomy" id="1802620"/>
    <lineage>
        <taxon>Bacteria</taxon>
        <taxon>Katanobacteria</taxon>
    </lineage>
</organism>